<keyword evidence="2" id="KW-0812">Transmembrane</keyword>
<dbReference type="PANTHER" id="PTHR30203">
    <property type="entry name" value="OUTER MEMBRANE CATION EFFLUX PROTEIN"/>
    <property type="match status" value="1"/>
</dbReference>
<evidence type="ECO:0000313" key="3">
    <source>
        <dbReference type="EMBL" id="EEP67604.1"/>
    </source>
</evidence>
<dbReference type="GO" id="GO:0005886">
    <property type="term" value="C:plasma membrane"/>
    <property type="evidence" value="ECO:0007669"/>
    <property type="project" value="UniProtKB-SubCell"/>
</dbReference>
<dbReference type="SUPFAM" id="SSF56954">
    <property type="entry name" value="Outer membrane efflux proteins (OEP)"/>
    <property type="match status" value="1"/>
</dbReference>
<evidence type="ECO:0000313" key="4">
    <source>
        <dbReference type="Proteomes" id="UP000003009"/>
    </source>
</evidence>
<keyword evidence="2" id="KW-0564">Palmitate</keyword>
<sequence>MPKRLASINGFQAASKCNTIGSLKIIYGRKIMKPVLNYSFTAVALSIALSACNLAPKYEKPNVELPSDTFKYDAQRNGEQAFQAASLGWQDYFADPRLHALIEIALKNNTDLRTANLNVEQVRAQYAITRSSQFPSLGANGGASRSRGDVESYNAGLGISAFELDLWGRVRNSSQAALQQYFSTAASRDATHLSLIASVAKAYFNEQYATAAMALSEKTLASYQKTYDLAKVRHKAGVISALDLRSQEAMIENAKASYAAAVRAREQARNALELLISQKIPDDLPAPLALSKQFKIRNLPAGLPSDLLLNRPDIIAAEHTLKAANANIGVARAAFFPTISLTSTLGFGSSQLSNLFNSSNKTWSYGGNLSLPIFDWGQRRNQLKVSKIEQEKAVVAYEAAVEGAFRDVADALVARAAMNTQYDSNLAQQKAYNERLRLTTLRYKHGVSSALDLLDAQRSSYSADTTVLSTQLSLLENLADLYKALGGGLKRYSSDDATTQREIKAAKTAVQTSKQATAQ</sequence>
<dbReference type="Gene3D" id="1.20.1600.10">
    <property type="entry name" value="Outer membrane efflux proteins (OEP)"/>
    <property type="match status" value="1"/>
</dbReference>
<dbReference type="AlphaFoldDB" id="C4GII2"/>
<dbReference type="HOGENOM" id="CLU_012817_13_3_4"/>
<accession>C4GII2</accession>
<keyword evidence="2" id="KW-0472">Membrane</keyword>
<evidence type="ECO:0000256" key="2">
    <source>
        <dbReference type="RuleBase" id="RU362097"/>
    </source>
</evidence>
<dbReference type="InterPro" id="IPR003423">
    <property type="entry name" value="OMP_efflux"/>
</dbReference>
<comment type="similarity">
    <text evidence="1 2">Belongs to the outer membrane factor (OMF) (TC 1.B.17) family.</text>
</comment>
<dbReference type="NCBIfam" id="TIGR01845">
    <property type="entry name" value="outer_NodT"/>
    <property type="match status" value="1"/>
</dbReference>
<dbReference type="Proteomes" id="UP000003009">
    <property type="component" value="Unassembled WGS sequence"/>
</dbReference>
<dbReference type="InterPro" id="IPR010131">
    <property type="entry name" value="MdtP/NodT-like"/>
</dbReference>
<dbReference type="Pfam" id="PF02321">
    <property type="entry name" value="OEP"/>
    <property type="match status" value="2"/>
</dbReference>
<dbReference type="STRING" id="629741.GCWU000324_01853"/>
<evidence type="ECO:0000256" key="1">
    <source>
        <dbReference type="ARBA" id="ARBA00007613"/>
    </source>
</evidence>
<keyword evidence="4" id="KW-1185">Reference proteome</keyword>
<comment type="subcellular location">
    <subcellularLocation>
        <location evidence="2">Cell membrane</location>
        <topology evidence="2">Lipid-anchor</topology>
    </subcellularLocation>
</comment>
<comment type="caution">
    <text evidence="3">The sequence shown here is derived from an EMBL/GenBank/DDBJ whole genome shotgun (WGS) entry which is preliminary data.</text>
</comment>
<gene>
    <name evidence="3" type="ORF">GCWU000324_01853</name>
</gene>
<dbReference type="PANTHER" id="PTHR30203:SF32">
    <property type="entry name" value="CATION EFFLUX SYSTEM PROTEIN CUSC"/>
    <property type="match status" value="1"/>
</dbReference>
<name>C4GII2_9NEIS</name>
<protein>
    <submittedName>
        <fullName evidence="3">Efflux transporter, outer membrane factor lipoprotein, NodT family</fullName>
    </submittedName>
</protein>
<keyword evidence="2 3" id="KW-0449">Lipoprotein</keyword>
<dbReference type="EMBL" id="ACJW02000003">
    <property type="protein sequence ID" value="EEP67604.1"/>
    <property type="molecule type" value="Genomic_DNA"/>
</dbReference>
<proteinExistence type="inferred from homology"/>
<keyword evidence="2" id="KW-1134">Transmembrane beta strand</keyword>
<organism evidence="3 4">
    <name type="scientific">Kingella oralis ATCC 51147</name>
    <dbReference type="NCBI Taxonomy" id="629741"/>
    <lineage>
        <taxon>Bacteria</taxon>
        <taxon>Pseudomonadati</taxon>
        <taxon>Pseudomonadota</taxon>
        <taxon>Betaproteobacteria</taxon>
        <taxon>Neisseriales</taxon>
        <taxon>Neisseriaceae</taxon>
        <taxon>Kingella</taxon>
    </lineage>
</organism>
<reference evidence="3" key="1">
    <citation type="submission" date="2009-04" db="EMBL/GenBank/DDBJ databases">
        <authorList>
            <person name="Weinstock G."/>
            <person name="Sodergren E."/>
            <person name="Clifton S."/>
            <person name="Fulton L."/>
            <person name="Fulton B."/>
            <person name="Courtney L."/>
            <person name="Fronick C."/>
            <person name="Harrison M."/>
            <person name="Strong C."/>
            <person name="Farmer C."/>
            <person name="Delahaunty K."/>
            <person name="Markovic C."/>
            <person name="Hall O."/>
            <person name="Minx P."/>
            <person name="Tomlinson C."/>
            <person name="Mitreva M."/>
            <person name="Nelson J."/>
            <person name="Hou S."/>
            <person name="Wollam A."/>
            <person name="Pepin K.H."/>
            <person name="Johnson M."/>
            <person name="Bhonagiri V."/>
            <person name="Nash W.E."/>
            <person name="Warren W."/>
            <person name="Chinwalla A."/>
            <person name="Mardis E.R."/>
            <person name="Wilson R.K."/>
        </authorList>
    </citation>
    <scope>NUCLEOTIDE SEQUENCE [LARGE SCALE GENOMIC DNA]</scope>
    <source>
        <strain evidence="3">ATCC 51147</strain>
    </source>
</reference>
<dbReference type="Gene3D" id="2.20.200.10">
    <property type="entry name" value="Outer membrane efflux proteins (OEP)"/>
    <property type="match status" value="1"/>
</dbReference>
<dbReference type="GO" id="GO:0015562">
    <property type="term" value="F:efflux transmembrane transporter activity"/>
    <property type="evidence" value="ECO:0007669"/>
    <property type="project" value="InterPro"/>
</dbReference>